<dbReference type="AlphaFoldDB" id="A0A8H2VGY1"/>
<evidence type="ECO:0000313" key="9">
    <source>
        <dbReference type="Proteomes" id="UP000644660"/>
    </source>
</evidence>
<feature type="transmembrane region" description="Helical" evidence="7">
    <location>
        <begin position="304"/>
        <end position="326"/>
    </location>
</feature>
<dbReference type="PROSITE" id="PS01309">
    <property type="entry name" value="UPF0057"/>
    <property type="match status" value="1"/>
</dbReference>
<evidence type="ECO:0000256" key="2">
    <source>
        <dbReference type="ARBA" id="ARBA00009530"/>
    </source>
</evidence>
<feature type="region of interest" description="Disordered" evidence="6">
    <location>
        <begin position="337"/>
        <end position="357"/>
    </location>
</feature>
<dbReference type="OrthoDB" id="2802411at2759"/>
<keyword evidence="3 7" id="KW-0812">Transmembrane</keyword>
<comment type="similarity">
    <text evidence="2">Belongs to the UPF0057 (PMP3) family.</text>
</comment>
<keyword evidence="9" id="KW-1185">Reference proteome</keyword>
<dbReference type="EMBL" id="CAEFZW010000006">
    <property type="protein sequence ID" value="CAB4255220.1"/>
    <property type="molecule type" value="Genomic_DNA"/>
</dbReference>
<dbReference type="RefSeq" id="XP_041407064.1">
    <property type="nucleotide sequence ID" value="XM_041551130.1"/>
</dbReference>
<evidence type="ECO:0000256" key="3">
    <source>
        <dbReference type="ARBA" id="ARBA00022692"/>
    </source>
</evidence>
<evidence type="ECO:0008006" key="10">
    <source>
        <dbReference type="Google" id="ProtNLM"/>
    </source>
</evidence>
<dbReference type="Proteomes" id="UP000644660">
    <property type="component" value="Unassembled WGS sequence"/>
</dbReference>
<proteinExistence type="inferred from homology"/>
<comment type="caution">
    <text evidence="8">The sequence shown here is derived from an EMBL/GenBank/DDBJ whole genome shotgun (WGS) entry which is preliminary data.</text>
</comment>
<evidence type="ECO:0000256" key="1">
    <source>
        <dbReference type="ARBA" id="ARBA00004370"/>
    </source>
</evidence>
<sequence length="372" mass="41572">MELIEKPRGCVYLYKKLEVSKQKNPLAVGKLKNKQIFSFCCRVALGAKHTAQRPLTGRNARQRFPNWEGGGAVVRCVGGQPPPPERKRAGGPAAAGRRDSSAGRVRVAGGFPQAERGVFASRARDLVAPREFPSADWQRAALDSFCPGEGEELLWWALCKGRRRERWVSEGGVVCYFRTCWVWVCCTQTSAVLVLELETIRKRFLVVSLTGTCVASGWLFLLSVAVALSPPSLPSALAASEKCKAQINRDTTTTHCTTPTILGWGTTTSKPEKMEFWDWILVFIAVFVPPVAVFLKRGLKSKDLWINVLLAMFGFFPGLIHALYVISTHPSRLAHVRRKRNSDTRHRLHGEQSPLRDEQEPLFQRTQRYGSV</sequence>
<dbReference type="GeneID" id="64858256"/>
<dbReference type="Pfam" id="PF01679">
    <property type="entry name" value="Pmp3"/>
    <property type="match status" value="1"/>
</dbReference>
<dbReference type="PANTHER" id="PTHR21659">
    <property type="entry name" value="HYDROPHOBIC PROTEIN RCI2 LOW TEMPERATURE AND SALT RESPONSIVE PROTEIN LTI6 -RELATED"/>
    <property type="match status" value="1"/>
</dbReference>
<evidence type="ECO:0000256" key="4">
    <source>
        <dbReference type="ARBA" id="ARBA00022989"/>
    </source>
</evidence>
<reference evidence="8 9" key="1">
    <citation type="submission" date="2020-05" db="EMBL/GenBank/DDBJ databases">
        <authorList>
            <person name="Casaregola S."/>
            <person name="Devillers H."/>
            <person name="Grondin C."/>
        </authorList>
    </citation>
    <scope>NUCLEOTIDE SEQUENCE [LARGE SCALE GENOMIC DNA]</scope>
    <source>
        <strain evidence="8 9">CLIB 1767</strain>
    </source>
</reference>
<keyword evidence="4 7" id="KW-1133">Transmembrane helix</keyword>
<evidence type="ECO:0000313" key="8">
    <source>
        <dbReference type="EMBL" id="CAB4255220.1"/>
    </source>
</evidence>
<organism evidence="8 9">
    <name type="scientific">Maudiozyma barnettii</name>
    <dbReference type="NCBI Taxonomy" id="61262"/>
    <lineage>
        <taxon>Eukaryota</taxon>
        <taxon>Fungi</taxon>
        <taxon>Dikarya</taxon>
        <taxon>Ascomycota</taxon>
        <taxon>Saccharomycotina</taxon>
        <taxon>Saccharomycetes</taxon>
        <taxon>Saccharomycetales</taxon>
        <taxon>Saccharomycetaceae</taxon>
        <taxon>Maudiozyma</taxon>
    </lineage>
</organism>
<feature type="region of interest" description="Disordered" evidence="6">
    <location>
        <begin position="77"/>
        <end position="102"/>
    </location>
</feature>
<evidence type="ECO:0000256" key="7">
    <source>
        <dbReference type="SAM" id="Phobius"/>
    </source>
</evidence>
<dbReference type="GO" id="GO:0016020">
    <property type="term" value="C:membrane"/>
    <property type="evidence" value="ECO:0007669"/>
    <property type="project" value="UniProtKB-SubCell"/>
</dbReference>
<feature type="transmembrane region" description="Helical" evidence="7">
    <location>
        <begin position="204"/>
        <end position="228"/>
    </location>
</feature>
<keyword evidence="5 7" id="KW-0472">Membrane</keyword>
<name>A0A8H2VGY1_9SACH</name>
<evidence type="ECO:0000256" key="6">
    <source>
        <dbReference type="SAM" id="MobiDB-lite"/>
    </source>
</evidence>
<gene>
    <name evidence="8" type="ORF">KABA2_06S00418</name>
</gene>
<feature type="transmembrane region" description="Helical" evidence="7">
    <location>
        <begin position="276"/>
        <end position="295"/>
    </location>
</feature>
<evidence type="ECO:0000256" key="5">
    <source>
        <dbReference type="ARBA" id="ARBA00023136"/>
    </source>
</evidence>
<protein>
    <recommendedName>
        <fullName evidence="10">Plasma membrane proteolipid 3</fullName>
    </recommendedName>
</protein>
<comment type="subcellular location">
    <subcellularLocation>
        <location evidence="1">Membrane</location>
    </subcellularLocation>
</comment>
<accession>A0A8H2VGY1</accession>
<dbReference type="PANTHER" id="PTHR21659:SF112">
    <property type="entry name" value="PROTEIN SNA2-RELATED"/>
    <property type="match status" value="1"/>
</dbReference>
<dbReference type="InterPro" id="IPR000612">
    <property type="entry name" value="PMP3"/>
</dbReference>